<reference evidence="2 3" key="1">
    <citation type="submission" date="2019-12" db="EMBL/GenBank/DDBJ databases">
        <title>Novel species isolated from a subtropical stream in China.</title>
        <authorList>
            <person name="Lu H."/>
        </authorList>
    </citation>
    <scope>NUCLEOTIDE SEQUENCE [LARGE SCALE GENOMIC DNA]</scope>
    <source>
        <strain evidence="2 3">DS3</strain>
    </source>
</reference>
<dbReference type="AlphaFoldDB" id="A0A6N9HK38"/>
<organism evidence="2 3">
    <name type="scientific">Pseudoduganella guangdongensis</name>
    <dbReference type="NCBI Taxonomy" id="2692179"/>
    <lineage>
        <taxon>Bacteria</taxon>
        <taxon>Pseudomonadati</taxon>
        <taxon>Pseudomonadota</taxon>
        <taxon>Betaproteobacteria</taxon>
        <taxon>Burkholderiales</taxon>
        <taxon>Oxalobacteraceae</taxon>
        <taxon>Telluria group</taxon>
        <taxon>Pseudoduganella</taxon>
    </lineage>
</organism>
<accession>A0A6N9HK38</accession>
<gene>
    <name evidence="2" type="ORF">GTP41_17820</name>
</gene>
<keyword evidence="3" id="KW-1185">Reference proteome</keyword>
<protein>
    <recommendedName>
        <fullName evidence="4">PEP-CTERM sorting domain-containing protein</fullName>
    </recommendedName>
</protein>
<proteinExistence type="predicted"/>
<keyword evidence="1" id="KW-0732">Signal</keyword>
<evidence type="ECO:0000256" key="1">
    <source>
        <dbReference type="SAM" id="SignalP"/>
    </source>
</evidence>
<dbReference type="Proteomes" id="UP000448575">
    <property type="component" value="Unassembled WGS sequence"/>
</dbReference>
<comment type="caution">
    <text evidence="2">The sequence shown here is derived from an EMBL/GenBank/DDBJ whole genome shotgun (WGS) entry which is preliminary data.</text>
</comment>
<evidence type="ECO:0008006" key="4">
    <source>
        <dbReference type="Google" id="ProtNLM"/>
    </source>
</evidence>
<evidence type="ECO:0000313" key="2">
    <source>
        <dbReference type="EMBL" id="MYN03954.1"/>
    </source>
</evidence>
<evidence type="ECO:0000313" key="3">
    <source>
        <dbReference type="Proteomes" id="UP000448575"/>
    </source>
</evidence>
<dbReference type="RefSeq" id="WP_161026919.1">
    <property type="nucleotide sequence ID" value="NZ_WWCJ01000012.1"/>
</dbReference>
<name>A0A6N9HK38_9BURK</name>
<dbReference type="EMBL" id="WWCJ01000012">
    <property type="protein sequence ID" value="MYN03954.1"/>
    <property type="molecule type" value="Genomic_DNA"/>
</dbReference>
<sequence>MKTFCKQWLATAAVVAASFASVPAQASTFASAILDINNFRLLHSGGTAYSTTDFTVLTGTNDAHATASLNGVFANGAQSFGILSGLQPNVPHQCVGAPCPALPENNFLPFPSPPPVPGTFGYADQDLTGAAITIGATPAGAHARTRADASTAQNAIASGNSSVGTSTTFAFTLGASDTMTISFDGTPFSQAFVSVGAGATSNANARLSWSINIIDLASNSSVFSYSPPELNGLSAVSRTDGGPGLTTYDPGTAAFLAVTPLLLAGTTYQITIEHNTLANALQQELPEPGSKAALAIGMLAMSLAMRRRQT</sequence>
<dbReference type="InterPro" id="IPR048213">
    <property type="entry name" value="EDSA_1-like"/>
</dbReference>
<feature type="signal peptide" evidence="1">
    <location>
        <begin position="1"/>
        <end position="26"/>
    </location>
</feature>
<feature type="chain" id="PRO_5026868468" description="PEP-CTERM sorting domain-containing protein" evidence="1">
    <location>
        <begin position="27"/>
        <end position="310"/>
    </location>
</feature>
<dbReference type="NCBIfam" id="NF041538">
    <property type="entry name" value="PEP_EDSA_1"/>
    <property type="match status" value="1"/>
</dbReference>